<organism evidence="3 4">
    <name type="scientific">Nocardioides fonticola</name>
    <dbReference type="NCBI Taxonomy" id="450363"/>
    <lineage>
        <taxon>Bacteria</taxon>
        <taxon>Bacillati</taxon>
        <taxon>Actinomycetota</taxon>
        <taxon>Actinomycetes</taxon>
        <taxon>Propionibacteriales</taxon>
        <taxon>Nocardioidaceae</taxon>
        <taxon>Nocardioides</taxon>
    </lineage>
</organism>
<feature type="transmembrane region" description="Helical" evidence="1">
    <location>
        <begin position="119"/>
        <end position="141"/>
    </location>
</feature>
<feature type="transmembrane region" description="Helical" evidence="1">
    <location>
        <begin position="58"/>
        <end position="76"/>
    </location>
</feature>
<dbReference type="Pfam" id="PF01757">
    <property type="entry name" value="Acyl_transf_3"/>
    <property type="match status" value="1"/>
</dbReference>
<keyword evidence="3" id="KW-0012">Acyltransferase</keyword>
<feature type="transmembrane region" description="Helical" evidence="1">
    <location>
        <begin position="257"/>
        <end position="277"/>
    </location>
</feature>
<dbReference type="PANTHER" id="PTHR23028:SF53">
    <property type="entry name" value="ACYL_TRANSF_3 DOMAIN-CONTAINING PROTEIN"/>
    <property type="match status" value="1"/>
</dbReference>
<feature type="transmembrane region" description="Helical" evidence="1">
    <location>
        <begin position="204"/>
        <end position="227"/>
    </location>
</feature>
<dbReference type="RefSeq" id="WP_344732288.1">
    <property type="nucleotide sequence ID" value="NZ_BAAAZH010000010.1"/>
</dbReference>
<dbReference type="Proteomes" id="UP001501495">
    <property type="component" value="Unassembled WGS sequence"/>
</dbReference>
<keyword evidence="3" id="KW-0808">Transferase</keyword>
<evidence type="ECO:0000259" key="2">
    <source>
        <dbReference type="Pfam" id="PF01757"/>
    </source>
</evidence>
<feature type="transmembrane region" description="Helical" evidence="1">
    <location>
        <begin position="96"/>
        <end position="112"/>
    </location>
</feature>
<gene>
    <name evidence="3" type="ORF">GCM10022215_11320</name>
</gene>
<proteinExistence type="predicted"/>
<sequence>MSTQATPSAAATPSAGVRLDSLTGLRFPAALAVFAFHASTHSLDGTVHDVAMAIAGRGYIGVAFFFMLSGFVLTWSRREGDDVRGFYRRRFARIAPVYWVCLAGATLLLLLASGNPIKAIVAALPSVVALQAWIPVPAVYFGGNGPGWSISAEAFFYLCFPLLVLALPHRRGRIGLGVLAAVLMLGPALVLHPTGSDQTDPAFWAIYVLPATRISDFIVGMLVAHAVKNGWRPPVGLGGALLLSLGAYALTGVTPPWSTVSIVTVVPFALLLAAAATSDLSGRRTVITSPVAMRLGEWSYAFYLVQASVLKVQHEFAQRLGGGPALEWSLVLVAFAVCLALSGALYTIVERPMERRWRHAPRRLTEAT</sequence>
<keyword evidence="1" id="KW-1133">Transmembrane helix</keyword>
<keyword evidence="4" id="KW-1185">Reference proteome</keyword>
<dbReference type="InterPro" id="IPR002656">
    <property type="entry name" value="Acyl_transf_3_dom"/>
</dbReference>
<comment type="caution">
    <text evidence="3">The sequence shown here is derived from an EMBL/GenBank/DDBJ whole genome shotgun (WGS) entry which is preliminary data.</text>
</comment>
<evidence type="ECO:0000313" key="4">
    <source>
        <dbReference type="Proteomes" id="UP001501495"/>
    </source>
</evidence>
<feature type="transmembrane region" description="Helical" evidence="1">
    <location>
        <begin position="234"/>
        <end position="251"/>
    </location>
</feature>
<dbReference type="InterPro" id="IPR050879">
    <property type="entry name" value="Acyltransferase_3"/>
</dbReference>
<evidence type="ECO:0000313" key="3">
    <source>
        <dbReference type="EMBL" id="GAA4113818.1"/>
    </source>
</evidence>
<protein>
    <submittedName>
        <fullName evidence="3">Acyltransferase</fullName>
    </submittedName>
</protein>
<feature type="transmembrane region" description="Helical" evidence="1">
    <location>
        <begin position="328"/>
        <end position="349"/>
    </location>
</feature>
<keyword evidence="1" id="KW-0472">Membrane</keyword>
<evidence type="ECO:0000256" key="1">
    <source>
        <dbReference type="SAM" id="Phobius"/>
    </source>
</evidence>
<name>A0ABP7XGZ2_9ACTN</name>
<feature type="transmembrane region" description="Helical" evidence="1">
    <location>
        <begin position="298"/>
        <end position="316"/>
    </location>
</feature>
<accession>A0ABP7XGZ2</accession>
<reference evidence="4" key="1">
    <citation type="journal article" date="2019" name="Int. J. Syst. Evol. Microbiol.">
        <title>The Global Catalogue of Microorganisms (GCM) 10K type strain sequencing project: providing services to taxonomists for standard genome sequencing and annotation.</title>
        <authorList>
            <consortium name="The Broad Institute Genomics Platform"/>
            <consortium name="The Broad Institute Genome Sequencing Center for Infectious Disease"/>
            <person name="Wu L."/>
            <person name="Ma J."/>
        </authorList>
    </citation>
    <scope>NUCLEOTIDE SEQUENCE [LARGE SCALE GENOMIC DNA]</scope>
    <source>
        <strain evidence="4">JCM 16703</strain>
    </source>
</reference>
<dbReference type="PANTHER" id="PTHR23028">
    <property type="entry name" value="ACETYLTRANSFERASE"/>
    <property type="match status" value="1"/>
</dbReference>
<feature type="domain" description="Acyltransferase 3" evidence="2">
    <location>
        <begin position="21"/>
        <end position="346"/>
    </location>
</feature>
<feature type="transmembrane region" description="Helical" evidence="1">
    <location>
        <begin position="174"/>
        <end position="192"/>
    </location>
</feature>
<dbReference type="GO" id="GO:0016746">
    <property type="term" value="F:acyltransferase activity"/>
    <property type="evidence" value="ECO:0007669"/>
    <property type="project" value="UniProtKB-KW"/>
</dbReference>
<feature type="transmembrane region" description="Helical" evidence="1">
    <location>
        <begin position="147"/>
        <end position="167"/>
    </location>
</feature>
<keyword evidence="1" id="KW-0812">Transmembrane</keyword>
<dbReference type="EMBL" id="BAAAZH010000010">
    <property type="protein sequence ID" value="GAA4113818.1"/>
    <property type="molecule type" value="Genomic_DNA"/>
</dbReference>